<keyword evidence="2" id="KW-0472">Membrane</keyword>
<evidence type="ECO:0000256" key="2">
    <source>
        <dbReference type="SAM" id="Phobius"/>
    </source>
</evidence>
<dbReference type="GO" id="GO:0016787">
    <property type="term" value="F:hydrolase activity"/>
    <property type="evidence" value="ECO:0007669"/>
    <property type="project" value="InterPro"/>
</dbReference>
<accession>A0A9K3Q7Y6</accession>
<sequence length="722" mass="82093">MTSRNRSRGMSSVKASLVSVLFLFNQWFFAYAYQPPPLPFGDINFLVLSDVHSFVGGHPHEPDRNADYGDFYSFYEKLKAYCHDKKQSDLWLLNNGNFLHGTGLAMEGNATSLLPIIQSIPWDGFSMGNHEAMYSAVLHDMRETLLPTLNGNYITSNVVWKATQEPFGERYQLLQGEFSTVLLFGFLYHMESSSETILVERIEDMVQQAWFLDALAANDYDAIVVLAHMDHNDPLVNEIHSNIRAHIDAKVPIQFITGHTHKRRYTDQIQKDRFARNIQPGGQFDTVGFVSIPKFSNAQTKDAKEIGQEFGHDFLNTSKTVLHDTLSLRNDEPLLVPRGEEITQMIKETQHTLGLDQEVACPGKDYYRNVSMHHPDSLWRLWREHVAPTQMFQKGEDRLMLVSKESFQYDLRGSGQNDAMTLDDVIAIAPYMEKVIYIGVVPDWMVRRLNQTLNTFSAHAMIPDFVLAGEIETYKTIEEFKLYTHESDVPAIVAKLQKYSYQGFQVTPTGKRSTIYWLDYVMSAFPCDGVKENEYKVIPYFYDPSELEEESSDGHAYSEDEMDEIDQSGAPENQHEEEDESKWTLPLGGYAGYVPGKGDKHKIPSSKYDSDESPAASISAPATNNAHHSSVSDKKKRIEERKKRQKAIVKGFALTIATALLLVPVVCGVMQLTGRWKDDDDDGIGLYDRDEVRSLRRHRRRGGKGAARPLKDMRPLGEIEIT</sequence>
<dbReference type="EMBL" id="JAGRRH010000001">
    <property type="protein sequence ID" value="KAG7374186.1"/>
    <property type="molecule type" value="Genomic_DNA"/>
</dbReference>
<comment type="caution">
    <text evidence="3">The sequence shown here is derived from an EMBL/GenBank/DDBJ whole genome shotgun (WGS) entry which is preliminary data.</text>
</comment>
<reference evidence="3" key="2">
    <citation type="submission" date="2021-04" db="EMBL/GenBank/DDBJ databases">
        <authorList>
            <person name="Podell S."/>
        </authorList>
    </citation>
    <scope>NUCLEOTIDE SEQUENCE</scope>
    <source>
        <strain evidence="3">Hildebrandi</strain>
    </source>
</reference>
<gene>
    <name evidence="3" type="ORF">IV203_013281</name>
</gene>
<feature type="region of interest" description="Disordered" evidence="1">
    <location>
        <begin position="547"/>
        <end position="639"/>
    </location>
</feature>
<evidence type="ECO:0000256" key="1">
    <source>
        <dbReference type="SAM" id="MobiDB-lite"/>
    </source>
</evidence>
<dbReference type="GO" id="GO:0009166">
    <property type="term" value="P:nucleotide catabolic process"/>
    <property type="evidence" value="ECO:0007669"/>
    <property type="project" value="InterPro"/>
</dbReference>
<dbReference type="Proteomes" id="UP000693970">
    <property type="component" value="Unassembled WGS sequence"/>
</dbReference>
<feature type="region of interest" description="Disordered" evidence="1">
    <location>
        <begin position="698"/>
        <end position="722"/>
    </location>
</feature>
<evidence type="ECO:0000313" key="4">
    <source>
        <dbReference type="Proteomes" id="UP000693970"/>
    </source>
</evidence>
<evidence type="ECO:0008006" key="5">
    <source>
        <dbReference type="Google" id="ProtNLM"/>
    </source>
</evidence>
<dbReference type="PANTHER" id="PTHR11575:SF22">
    <property type="entry name" value="ADL392WP"/>
    <property type="match status" value="1"/>
</dbReference>
<keyword evidence="2" id="KW-1133">Transmembrane helix</keyword>
<keyword evidence="2" id="KW-0812">Transmembrane</keyword>
<dbReference type="InterPro" id="IPR006179">
    <property type="entry name" value="5_nucleotidase/apyrase"/>
</dbReference>
<dbReference type="PANTHER" id="PTHR11575">
    <property type="entry name" value="5'-NUCLEOTIDASE-RELATED"/>
    <property type="match status" value="1"/>
</dbReference>
<feature type="transmembrane region" description="Helical" evidence="2">
    <location>
        <begin position="647"/>
        <end position="667"/>
    </location>
</feature>
<feature type="compositionally biased region" description="Basic and acidic residues" evidence="1">
    <location>
        <begin position="630"/>
        <end position="639"/>
    </location>
</feature>
<dbReference type="OrthoDB" id="7722975at2759"/>
<proteinExistence type="predicted"/>
<name>A0A9K3Q7Y6_9STRA</name>
<dbReference type="GO" id="GO:0005829">
    <property type="term" value="C:cytosol"/>
    <property type="evidence" value="ECO:0007669"/>
    <property type="project" value="TreeGrafter"/>
</dbReference>
<keyword evidence="4" id="KW-1185">Reference proteome</keyword>
<organism evidence="3 4">
    <name type="scientific">Nitzschia inconspicua</name>
    <dbReference type="NCBI Taxonomy" id="303405"/>
    <lineage>
        <taxon>Eukaryota</taxon>
        <taxon>Sar</taxon>
        <taxon>Stramenopiles</taxon>
        <taxon>Ochrophyta</taxon>
        <taxon>Bacillariophyta</taxon>
        <taxon>Bacillariophyceae</taxon>
        <taxon>Bacillariophycidae</taxon>
        <taxon>Bacillariales</taxon>
        <taxon>Bacillariaceae</taxon>
        <taxon>Nitzschia</taxon>
    </lineage>
</organism>
<reference evidence="3" key="1">
    <citation type="journal article" date="2021" name="Sci. Rep.">
        <title>Diploid genomic architecture of Nitzschia inconspicua, an elite biomass production diatom.</title>
        <authorList>
            <person name="Oliver A."/>
            <person name="Podell S."/>
            <person name="Pinowska A."/>
            <person name="Traller J.C."/>
            <person name="Smith S.R."/>
            <person name="McClure R."/>
            <person name="Beliaev A."/>
            <person name="Bohutskyi P."/>
            <person name="Hill E.A."/>
            <person name="Rabines A."/>
            <person name="Zheng H."/>
            <person name="Allen L.Z."/>
            <person name="Kuo A."/>
            <person name="Grigoriev I.V."/>
            <person name="Allen A.E."/>
            <person name="Hazlebeck D."/>
            <person name="Allen E.E."/>
        </authorList>
    </citation>
    <scope>NUCLEOTIDE SEQUENCE</scope>
    <source>
        <strain evidence="3">Hildebrandi</strain>
    </source>
</reference>
<feature type="compositionally biased region" description="Polar residues" evidence="1">
    <location>
        <begin position="620"/>
        <end position="629"/>
    </location>
</feature>
<dbReference type="AlphaFoldDB" id="A0A9K3Q7Y6"/>
<protein>
    <recommendedName>
        <fullName evidence="5">Calcineurin-like phosphoesterase domain-containing protein</fullName>
    </recommendedName>
</protein>
<feature type="compositionally biased region" description="Basic and acidic residues" evidence="1">
    <location>
        <begin position="709"/>
        <end position="722"/>
    </location>
</feature>
<evidence type="ECO:0000313" key="3">
    <source>
        <dbReference type="EMBL" id="KAG7374186.1"/>
    </source>
</evidence>